<dbReference type="RefSeq" id="WP_157403296.1">
    <property type="nucleotide sequence ID" value="NZ_JABULY010000001.1"/>
</dbReference>
<dbReference type="Proteomes" id="UP001196379">
    <property type="component" value="Unassembled WGS sequence"/>
</dbReference>
<dbReference type="Proteomes" id="UP000732858">
    <property type="component" value="Unassembled WGS sequence"/>
</dbReference>
<evidence type="ECO:0000313" key="4">
    <source>
        <dbReference type="Proteomes" id="UP001196379"/>
    </source>
</evidence>
<proteinExistence type="predicted"/>
<evidence type="ECO:0000313" key="1">
    <source>
        <dbReference type="EMBL" id="MBV6531244.1"/>
    </source>
</evidence>
<dbReference type="EMBL" id="JABUMC010000013">
    <property type="protein sequence ID" value="MBV6547023.1"/>
    <property type="molecule type" value="Genomic_DNA"/>
</dbReference>
<dbReference type="EMBL" id="JABULY010000001">
    <property type="protein sequence ID" value="MBV6531244.1"/>
    <property type="molecule type" value="Genomic_DNA"/>
</dbReference>
<accession>A0A949T0W1</accession>
<dbReference type="AlphaFoldDB" id="A0A949T0W1"/>
<reference evidence="2 4" key="1">
    <citation type="journal article" date="2021" name="Mol. Ecol.">
        <title>Polar bear-adapted Ursidibacter maritimus are remarkably conserved after generations in captivity.</title>
        <authorList>
            <person name="Espinosa-Gongora C."/>
            <person name="Hansen M.J."/>
            <person name="Bertelsen M.F."/>
            <person name="Bojesen A.M."/>
        </authorList>
    </citation>
    <scope>NUCLEOTIDE SEQUENCE</scope>
    <source>
        <strain evidence="2">Pb43105x</strain>
        <strain evidence="1 4">Pb43106</strain>
    </source>
</reference>
<evidence type="ECO:0000313" key="3">
    <source>
        <dbReference type="Proteomes" id="UP000732858"/>
    </source>
</evidence>
<sequence length="173" mass="19831">MQALNIGGYDYTVRVAVGVAENGDCYYYHKLSEIEQVELLSYVHRITNLIPGKDNSPNKSKLLSIAQRITNPRIDNSPLLSEIDDKRLLQILQDNPTENSEIDIRYSRKQSVLEQAKSGKSIAKETLWEQIKNLDLETYKVLYKRSSLKLHENLADSRKPVIDFIHSWKDIGG</sequence>
<name>A0A949T0W1_9PAST</name>
<keyword evidence="4" id="KW-1185">Reference proteome</keyword>
<protein>
    <submittedName>
        <fullName evidence="2">Uncharacterized protein</fullName>
    </submittedName>
</protein>
<comment type="caution">
    <text evidence="2">The sequence shown here is derived from an EMBL/GenBank/DDBJ whole genome shotgun (WGS) entry which is preliminary data.</text>
</comment>
<dbReference type="GeneID" id="65549181"/>
<organism evidence="2 3">
    <name type="scientific">Ursidibacter maritimus</name>
    <dbReference type="NCBI Taxonomy" id="1331689"/>
    <lineage>
        <taxon>Bacteria</taxon>
        <taxon>Pseudomonadati</taxon>
        <taxon>Pseudomonadota</taxon>
        <taxon>Gammaproteobacteria</taxon>
        <taxon>Pasteurellales</taxon>
        <taxon>Pasteurellaceae</taxon>
        <taxon>Ursidibacter</taxon>
    </lineage>
</organism>
<gene>
    <name evidence="1" type="ORF">HT657_03635</name>
    <name evidence="2" type="ORF">HT672_06970</name>
</gene>
<evidence type="ECO:0000313" key="2">
    <source>
        <dbReference type="EMBL" id="MBV6547023.1"/>
    </source>
</evidence>
<dbReference type="OrthoDB" id="5673206at2"/>